<accession>A0AAW1L0K7</accession>
<dbReference type="AlphaFoldDB" id="A0AAW1L0K7"/>
<evidence type="ECO:0000256" key="6">
    <source>
        <dbReference type="SAM" id="MobiDB-lite"/>
    </source>
</evidence>
<dbReference type="GO" id="GO:0005634">
    <property type="term" value="C:nucleus"/>
    <property type="evidence" value="ECO:0007669"/>
    <property type="project" value="UniProtKB-SubCell"/>
</dbReference>
<dbReference type="PROSITE" id="PS51671">
    <property type="entry name" value="ACT"/>
    <property type="match status" value="1"/>
</dbReference>
<feature type="region of interest" description="Disordered" evidence="6">
    <location>
        <begin position="78"/>
        <end position="116"/>
    </location>
</feature>
<dbReference type="Gene3D" id="4.10.280.10">
    <property type="entry name" value="Helix-loop-helix DNA-binding domain"/>
    <property type="match status" value="1"/>
</dbReference>
<dbReference type="SMART" id="SM00353">
    <property type="entry name" value="HLH"/>
    <property type="match status" value="1"/>
</dbReference>
<dbReference type="InterPro" id="IPR011598">
    <property type="entry name" value="bHLH_dom"/>
</dbReference>
<dbReference type="PANTHER" id="PTHR45959">
    <property type="entry name" value="BHLH TRANSCRIPTION FACTOR"/>
    <property type="match status" value="1"/>
</dbReference>
<keyword evidence="3" id="KW-0804">Transcription</keyword>
<dbReference type="PROSITE" id="PS50888">
    <property type="entry name" value="BHLH"/>
    <property type="match status" value="1"/>
</dbReference>
<evidence type="ECO:0000313" key="10">
    <source>
        <dbReference type="Proteomes" id="UP001443914"/>
    </source>
</evidence>
<dbReference type="GO" id="GO:0046983">
    <property type="term" value="F:protein dimerization activity"/>
    <property type="evidence" value="ECO:0007669"/>
    <property type="project" value="InterPro"/>
</dbReference>
<evidence type="ECO:0000259" key="7">
    <source>
        <dbReference type="PROSITE" id="PS50888"/>
    </source>
</evidence>
<feature type="domain" description="ACT" evidence="8">
    <location>
        <begin position="218"/>
        <end position="287"/>
    </location>
</feature>
<dbReference type="Pfam" id="PF00010">
    <property type="entry name" value="HLH"/>
    <property type="match status" value="1"/>
</dbReference>
<comment type="subcellular location">
    <subcellularLocation>
        <location evidence="1">Nucleus</location>
    </subcellularLocation>
</comment>
<dbReference type="EMBL" id="JBDFQZ010000005">
    <property type="protein sequence ID" value="KAK9726326.1"/>
    <property type="molecule type" value="Genomic_DNA"/>
</dbReference>
<evidence type="ECO:0000256" key="2">
    <source>
        <dbReference type="ARBA" id="ARBA00023015"/>
    </source>
</evidence>
<dbReference type="InterPro" id="IPR045865">
    <property type="entry name" value="ACT-like_dom_sf"/>
</dbReference>
<evidence type="ECO:0000256" key="4">
    <source>
        <dbReference type="ARBA" id="ARBA00023242"/>
    </source>
</evidence>
<evidence type="ECO:0000256" key="3">
    <source>
        <dbReference type="ARBA" id="ARBA00023163"/>
    </source>
</evidence>
<keyword evidence="5" id="KW-0175">Coiled coil</keyword>
<gene>
    <name evidence="9" type="ORF">RND81_05G206200</name>
</gene>
<reference evidence="9" key="1">
    <citation type="submission" date="2024-03" db="EMBL/GenBank/DDBJ databases">
        <title>WGS assembly of Saponaria officinalis var. Norfolk2.</title>
        <authorList>
            <person name="Jenkins J."/>
            <person name="Shu S."/>
            <person name="Grimwood J."/>
            <person name="Barry K."/>
            <person name="Goodstein D."/>
            <person name="Schmutz J."/>
            <person name="Leebens-Mack J."/>
            <person name="Osbourn A."/>
        </authorList>
    </citation>
    <scope>NUCLEOTIDE SEQUENCE [LARGE SCALE GENOMIC DNA]</scope>
    <source>
        <strain evidence="9">JIC</strain>
    </source>
</reference>
<keyword evidence="2" id="KW-0805">Transcription regulation</keyword>
<organism evidence="9 10">
    <name type="scientific">Saponaria officinalis</name>
    <name type="common">Common soapwort</name>
    <name type="synonym">Lychnis saponaria</name>
    <dbReference type="NCBI Taxonomy" id="3572"/>
    <lineage>
        <taxon>Eukaryota</taxon>
        <taxon>Viridiplantae</taxon>
        <taxon>Streptophyta</taxon>
        <taxon>Embryophyta</taxon>
        <taxon>Tracheophyta</taxon>
        <taxon>Spermatophyta</taxon>
        <taxon>Magnoliopsida</taxon>
        <taxon>eudicotyledons</taxon>
        <taxon>Gunneridae</taxon>
        <taxon>Pentapetalae</taxon>
        <taxon>Caryophyllales</taxon>
        <taxon>Caryophyllaceae</taxon>
        <taxon>Caryophylleae</taxon>
        <taxon>Saponaria</taxon>
    </lineage>
</organism>
<dbReference type="InterPro" id="IPR036638">
    <property type="entry name" value="HLH_DNA-bd_sf"/>
</dbReference>
<dbReference type="Proteomes" id="UP001443914">
    <property type="component" value="Unassembled WGS sequence"/>
</dbReference>
<proteinExistence type="predicted"/>
<dbReference type="InterPro" id="IPR052610">
    <property type="entry name" value="bHLH_transcription_regulator"/>
</dbReference>
<name>A0AAW1L0K7_SAPOF</name>
<protein>
    <submittedName>
        <fullName evidence="9">Uncharacterized protein</fullName>
    </submittedName>
</protein>
<evidence type="ECO:0000259" key="8">
    <source>
        <dbReference type="PROSITE" id="PS51671"/>
    </source>
</evidence>
<evidence type="ECO:0000256" key="5">
    <source>
        <dbReference type="SAM" id="Coils"/>
    </source>
</evidence>
<feature type="compositionally biased region" description="Polar residues" evidence="6">
    <location>
        <begin position="78"/>
        <end position="92"/>
    </location>
</feature>
<keyword evidence="4" id="KW-0539">Nucleus</keyword>
<feature type="coiled-coil region" evidence="5">
    <location>
        <begin position="155"/>
        <end position="185"/>
    </location>
</feature>
<evidence type="ECO:0000256" key="1">
    <source>
        <dbReference type="ARBA" id="ARBA00004123"/>
    </source>
</evidence>
<sequence length="287" mass="33230">MDPWLSEMAMVLNNEDMVPNNYLYSYNLLSEEIQLILGDDNVSFLRSSPFNDNNNNNNSDDNLLPNPTILSTCNIDESNISTSPRQEQQPYDDQNEKDCKQDDDAKAEPKRRRDGIQIQDHINSERKRRELHAKQFMALATIVPDLTKVDKCSVLQQSIKYIQELQQKVKKLEEVLANKQNVESMVVENDEDDDFVRTVDINVSLPRIEAKISKNTLVLMIYCENRKEIVSKILAMVEKYEMNIRNTSIAHFGPSAFDITIVAQTKKMENKHVKNLVKHLHLLLRRP</sequence>
<comment type="caution">
    <text evidence="9">The sequence shown here is derived from an EMBL/GenBank/DDBJ whole genome shotgun (WGS) entry which is preliminary data.</text>
</comment>
<evidence type="ECO:0000313" key="9">
    <source>
        <dbReference type="EMBL" id="KAK9726326.1"/>
    </source>
</evidence>
<dbReference type="PANTHER" id="PTHR45959:SF2">
    <property type="entry name" value="BHLH TRANSCRIPTION FACTOR"/>
    <property type="match status" value="1"/>
</dbReference>
<feature type="compositionally biased region" description="Basic and acidic residues" evidence="6">
    <location>
        <begin position="94"/>
        <end position="108"/>
    </location>
</feature>
<dbReference type="InterPro" id="IPR002912">
    <property type="entry name" value="ACT_dom"/>
</dbReference>
<feature type="domain" description="BHLH" evidence="7">
    <location>
        <begin position="116"/>
        <end position="165"/>
    </location>
</feature>
<dbReference type="SUPFAM" id="SSF47459">
    <property type="entry name" value="HLH, helix-loop-helix DNA-binding domain"/>
    <property type="match status" value="1"/>
</dbReference>
<dbReference type="SUPFAM" id="SSF55021">
    <property type="entry name" value="ACT-like"/>
    <property type="match status" value="1"/>
</dbReference>
<keyword evidence="10" id="KW-1185">Reference proteome</keyword>